<feature type="domain" description="EamA" evidence="2">
    <location>
        <begin position="6"/>
        <end position="133"/>
    </location>
</feature>
<dbReference type="InterPro" id="IPR037185">
    <property type="entry name" value="EmrE-like"/>
</dbReference>
<dbReference type="RefSeq" id="WP_264279759.1">
    <property type="nucleotide sequence ID" value="NZ_CP107006.1"/>
</dbReference>
<dbReference type="PANTHER" id="PTHR22911">
    <property type="entry name" value="ACYL-MALONYL CONDENSING ENZYME-RELATED"/>
    <property type="match status" value="1"/>
</dbReference>
<feature type="transmembrane region" description="Helical" evidence="1">
    <location>
        <begin position="32"/>
        <end position="50"/>
    </location>
</feature>
<keyword evidence="4" id="KW-1185">Reference proteome</keyword>
<feature type="transmembrane region" description="Helical" evidence="1">
    <location>
        <begin position="237"/>
        <end position="255"/>
    </location>
</feature>
<feature type="transmembrane region" description="Helical" evidence="1">
    <location>
        <begin position="141"/>
        <end position="160"/>
    </location>
</feature>
<sequence>MKKAFIQLHLAVFLAGFTGILGKLISLNEGLLTWYRMLFTVIALYLLFRFQGALKRLSFKEALPIGLTGCVIAMHWLFFYGSIKYANATIGVVCFSLTSFFTAILEPLIIRRKFDASELLLSLLTLGGILLIFHFDTQYRTGIILGIFSSMFAALFTIFNKKLIVKHDTKTITFYELTVGFLGLTLLMPLYLYLFPPQGSMLPGGMDIVYLLVLAWFCTVLLYLFQMSALTKISAFTVNLTFNLEPLYTIALAFLLFQENENLNPNFYIGLSLIMISVVLQMAKVFYEGRKAKKAAIAA</sequence>
<keyword evidence="1" id="KW-0472">Membrane</keyword>
<evidence type="ECO:0000259" key="2">
    <source>
        <dbReference type="Pfam" id="PF00892"/>
    </source>
</evidence>
<keyword evidence="1" id="KW-0812">Transmembrane</keyword>
<feature type="transmembrane region" description="Helical" evidence="1">
    <location>
        <begin position="62"/>
        <end position="79"/>
    </location>
</feature>
<feature type="transmembrane region" description="Helical" evidence="1">
    <location>
        <begin position="172"/>
        <end position="196"/>
    </location>
</feature>
<reference evidence="3" key="1">
    <citation type="submission" date="2022-10" db="EMBL/GenBank/DDBJ databases">
        <title>Chitinophaga sp. nov., isolated from soil.</title>
        <authorList>
            <person name="Jeon C.O."/>
        </authorList>
    </citation>
    <scope>NUCLEOTIDE SEQUENCE</scope>
    <source>
        <strain evidence="3">R8</strain>
    </source>
</reference>
<dbReference type="PANTHER" id="PTHR22911:SF79">
    <property type="entry name" value="MOBA-LIKE NTP TRANSFERASE DOMAIN-CONTAINING PROTEIN"/>
    <property type="match status" value="1"/>
</dbReference>
<feature type="transmembrane region" description="Helical" evidence="1">
    <location>
        <begin position="85"/>
        <end position="105"/>
    </location>
</feature>
<proteinExistence type="predicted"/>
<evidence type="ECO:0000256" key="1">
    <source>
        <dbReference type="SAM" id="Phobius"/>
    </source>
</evidence>
<name>A0ABY6IVS7_9BACT</name>
<organism evidence="3 4">
    <name type="scientific">Chitinophaga horti</name>
    <dbReference type="NCBI Taxonomy" id="2920382"/>
    <lineage>
        <taxon>Bacteria</taxon>
        <taxon>Pseudomonadati</taxon>
        <taxon>Bacteroidota</taxon>
        <taxon>Chitinophagia</taxon>
        <taxon>Chitinophagales</taxon>
        <taxon>Chitinophagaceae</taxon>
        <taxon>Chitinophaga</taxon>
    </lineage>
</organism>
<feature type="transmembrane region" description="Helical" evidence="1">
    <location>
        <begin position="267"/>
        <end position="287"/>
    </location>
</feature>
<dbReference type="Pfam" id="PF00892">
    <property type="entry name" value="EamA"/>
    <property type="match status" value="2"/>
</dbReference>
<protein>
    <submittedName>
        <fullName evidence="3">DMT family transporter</fullName>
    </submittedName>
</protein>
<dbReference type="SUPFAM" id="SSF103481">
    <property type="entry name" value="Multidrug resistance efflux transporter EmrE"/>
    <property type="match status" value="2"/>
</dbReference>
<evidence type="ECO:0000313" key="4">
    <source>
        <dbReference type="Proteomes" id="UP001162741"/>
    </source>
</evidence>
<feature type="transmembrane region" description="Helical" evidence="1">
    <location>
        <begin position="208"/>
        <end position="225"/>
    </location>
</feature>
<feature type="domain" description="EamA" evidence="2">
    <location>
        <begin position="141"/>
        <end position="280"/>
    </location>
</feature>
<feature type="transmembrane region" description="Helical" evidence="1">
    <location>
        <begin position="117"/>
        <end position="135"/>
    </location>
</feature>
<dbReference type="InterPro" id="IPR000620">
    <property type="entry name" value="EamA_dom"/>
</dbReference>
<gene>
    <name evidence="3" type="ORF">MKQ68_14530</name>
</gene>
<evidence type="ECO:0000313" key="3">
    <source>
        <dbReference type="EMBL" id="UYQ91306.1"/>
    </source>
</evidence>
<dbReference type="Proteomes" id="UP001162741">
    <property type="component" value="Chromosome"/>
</dbReference>
<dbReference type="EMBL" id="CP107006">
    <property type="protein sequence ID" value="UYQ91306.1"/>
    <property type="molecule type" value="Genomic_DNA"/>
</dbReference>
<accession>A0ABY6IVS7</accession>
<keyword evidence="1" id="KW-1133">Transmembrane helix</keyword>